<dbReference type="InterPro" id="IPR007055">
    <property type="entry name" value="BON_dom"/>
</dbReference>
<reference evidence="2 3" key="1">
    <citation type="journal article" date="2018" name="Sci. Rep.">
        <title>Rhizobium tumorigenes sp. nov., a novel plant tumorigenic bacterium isolated from cane gall tumors on thornless blackberry.</title>
        <authorList>
            <person name="Kuzmanovi N."/>
            <person name="Smalla K."/>
            <person name="Gronow S."/>
            <person name="PuBawska J."/>
        </authorList>
    </citation>
    <scope>NUCLEOTIDE SEQUENCE [LARGE SCALE GENOMIC DNA]</scope>
    <source>
        <strain evidence="2 3">CCBAU 85046</strain>
    </source>
</reference>
<organism evidence="2 3">
    <name type="scientific">Rhizobium tubonense</name>
    <dbReference type="NCBI Taxonomy" id="484088"/>
    <lineage>
        <taxon>Bacteria</taxon>
        <taxon>Pseudomonadati</taxon>
        <taxon>Pseudomonadota</taxon>
        <taxon>Alphaproteobacteria</taxon>
        <taxon>Hyphomicrobiales</taxon>
        <taxon>Rhizobiaceae</taxon>
        <taxon>Rhizobium/Agrobacterium group</taxon>
        <taxon>Rhizobium</taxon>
    </lineage>
</organism>
<proteinExistence type="predicted"/>
<dbReference type="Proteomes" id="UP000248925">
    <property type="component" value="Unassembled WGS sequence"/>
</dbReference>
<feature type="domain" description="BON" evidence="1">
    <location>
        <begin position="21"/>
        <end position="89"/>
    </location>
</feature>
<name>A0A2W4C8S7_9HYPH</name>
<dbReference type="PROSITE" id="PS50914">
    <property type="entry name" value="BON"/>
    <property type="match status" value="1"/>
</dbReference>
<dbReference type="OrthoDB" id="8278243at2"/>
<dbReference type="RefSeq" id="WP_111163221.1">
    <property type="nucleotide sequence ID" value="NZ_PCDP01000059.1"/>
</dbReference>
<keyword evidence="3" id="KW-1185">Reference proteome</keyword>
<dbReference type="Pfam" id="PF04972">
    <property type="entry name" value="BON"/>
    <property type="match status" value="1"/>
</dbReference>
<dbReference type="AlphaFoldDB" id="A0A2W4C8S7"/>
<accession>A0A2W4C8S7</accession>
<evidence type="ECO:0000259" key="1">
    <source>
        <dbReference type="PROSITE" id="PS50914"/>
    </source>
</evidence>
<dbReference type="EMBL" id="PCDP01000059">
    <property type="protein sequence ID" value="PZM09839.1"/>
    <property type="molecule type" value="Genomic_DNA"/>
</dbReference>
<evidence type="ECO:0000313" key="2">
    <source>
        <dbReference type="EMBL" id="PZM09839.1"/>
    </source>
</evidence>
<sequence>MVMKTATFHGDEPEVETEYSTRASLEAAVANALATSGGVDAWDVKVRSVGEEILLDGSVGTAEELERATTVAQSVEGVGTVRNHIVLGQRGKG</sequence>
<dbReference type="Gene3D" id="3.30.1340.30">
    <property type="match status" value="1"/>
</dbReference>
<evidence type="ECO:0000313" key="3">
    <source>
        <dbReference type="Proteomes" id="UP000248925"/>
    </source>
</evidence>
<comment type="caution">
    <text evidence="2">The sequence shown here is derived from an EMBL/GenBank/DDBJ whole genome shotgun (WGS) entry which is preliminary data.</text>
</comment>
<gene>
    <name evidence="2" type="ORF">CPY51_24910</name>
</gene>
<protein>
    <submittedName>
        <fullName evidence="2">BON domain-containing protein</fullName>
    </submittedName>
</protein>